<dbReference type="InterPro" id="IPR003593">
    <property type="entry name" value="AAA+_ATPase"/>
</dbReference>
<dbReference type="EMBL" id="BABT02000165">
    <property type="protein sequence ID" value="GAA98901.1"/>
    <property type="molecule type" value="Genomic_DNA"/>
</dbReference>
<evidence type="ECO:0000256" key="2">
    <source>
        <dbReference type="ARBA" id="ARBA00022741"/>
    </source>
</evidence>
<comment type="similarity">
    <text evidence="1">Belongs to the AAA ATPase family. PCH2 subfamily.</text>
</comment>
<name>G7E7U1_MIXOS</name>
<dbReference type="InterPro" id="IPR027417">
    <property type="entry name" value="P-loop_NTPase"/>
</dbReference>
<dbReference type="eggNOG" id="KOG0744">
    <property type="taxonomic scope" value="Eukaryota"/>
</dbReference>
<evidence type="ECO:0000256" key="1">
    <source>
        <dbReference type="ARBA" id="ARBA00007271"/>
    </source>
</evidence>
<evidence type="ECO:0000259" key="7">
    <source>
        <dbReference type="SMART" id="SM00382"/>
    </source>
</evidence>
<dbReference type="AlphaFoldDB" id="G7E7U1"/>
<protein>
    <recommendedName>
        <fullName evidence="7">AAA+ ATPase domain-containing protein</fullName>
    </recommendedName>
</protein>
<keyword evidence="9" id="KW-1185">Reference proteome</keyword>
<dbReference type="Pfam" id="PF00004">
    <property type="entry name" value="AAA"/>
    <property type="match status" value="1"/>
</dbReference>
<comment type="caution">
    <text evidence="8">The sequence shown here is derived from an EMBL/GenBank/DDBJ whole genome shotgun (WGS) entry which is preliminary data.</text>
</comment>
<dbReference type="PROSITE" id="PS00674">
    <property type="entry name" value="AAA"/>
    <property type="match status" value="1"/>
</dbReference>
<dbReference type="SMART" id="SM00382">
    <property type="entry name" value="AAA"/>
    <property type="match status" value="1"/>
</dbReference>
<proteinExistence type="inferred from homology"/>
<dbReference type="RefSeq" id="XP_014567065.1">
    <property type="nucleotide sequence ID" value="XM_014711579.1"/>
</dbReference>
<evidence type="ECO:0000256" key="3">
    <source>
        <dbReference type="ARBA" id="ARBA00022840"/>
    </source>
</evidence>
<reference evidence="8 9" key="2">
    <citation type="journal article" date="2012" name="Open Biol.">
        <title>Characteristics of nucleosomes and linker DNA regions on the genome of the basidiomycete Mixia osmundae revealed by mono- and dinucleosome mapping.</title>
        <authorList>
            <person name="Nishida H."/>
            <person name="Kondo S."/>
            <person name="Matsumoto T."/>
            <person name="Suzuki Y."/>
            <person name="Yoshikawa H."/>
            <person name="Taylor T.D."/>
            <person name="Sugiyama J."/>
        </authorList>
    </citation>
    <scope>NUCLEOTIDE SEQUENCE [LARGE SCALE GENOMIC DNA]</scope>
    <source>
        <strain evidence="9">CBS 9802 / IAM 14324 / JCM 22182 / KY 12970</strain>
    </source>
</reference>
<evidence type="ECO:0000313" key="9">
    <source>
        <dbReference type="Proteomes" id="UP000009131"/>
    </source>
</evidence>
<dbReference type="OMA" id="NVCDSVQ"/>
<dbReference type="OrthoDB" id="10042665at2759"/>
<dbReference type="GO" id="GO:0005524">
    <property type="term" value="F:ATP binding"/>
    <property type="evidence" value="ECO:0007669"/>
    <property type="project" value="UniProtKB-KW"/>
</dbReference>
<dbReference type="GO" id="GO:0005634">
    <property type="term" value="C:nucleus"/>
    <property type="evidence" value="ECO:0007669"/>
    <property type="project" value="TreeGrafter"/>
</dbReference>
<dbReference type="PANTHER" id="PTHR45991:SF1">
    <property type="entry name" value="PACHYTENE CHECKPOINT PROTEIN 2 HOMOLOG"/>
    <property type="match status" value="1"/>
</dbReference>
<evidence type="ECO:0000256" key="5">
    <source>
        <dbReference type="RuleBase" id="RU003651"/>
    </source>
</evidence>
<feature type="domain" description="AAA+ ATPase" evidence="7">
    <location>
        <begin position="206"/>
        <end position="358"/>
    </location>
</feature>
<gene>
    <name evidence="8" type="primary">Mo05589</name>
    <name evidence="8" type="ORF">E5Q_05589</name>
</gene>
<dbReference type="InterPro" id="IPR003959">
    <property type="entry name" value="ATPase_AAA_core"/>
</dbReference>
<evidence type="ECO:0000313" key="8">
    <source>
        <dbReference type="EMBL" id="GAA98901.1"/>
    </source>
</evidence>
<reference evidence="8 9" key="1">
    <citation type="journal article" date="2011" name="J. Gen. Appl. Microbiol.">
        <title>Draft genome sequencing of the enigmatic basidiomycete Mixia osmundae.</title>
        <authorList>
            <person name="Nishida H."/>
            <person name="Nagatsuka Y."/>
            <person name="Sugiyama J."/>
        </authorList>
    </citation>
    <scope>NUCLEOTIDE SEQUENCE [LARGE SCALE GENOMIC DNA]</scope>
    <source>
        <strain evidence="9">CBS 9802 / IAM 14324 / JCM 22182 / KY 12970</strain>
    </source>
</reference>
<dbReference type="FunFam" id="3.40.50.300:FF:001494">
    <property type="entry name" value="Pachytene checkpoint component Pch2"/>
    <property type="match status" value="1"/>
</dbReference>
<dbReference type="GO" id="GO:0016887">
    <property type="term" value="F:ATP hydrolysis activity"/>
    <property type="evidence" value="ECO:0007669"/>
    <property type="project" value="InterPro"/>
</dbReference>
<dbReference type="STRING" id="764103.G7E7U1"/>
<dbReference type="InterPro" id="IPR044539">
    <property type="entry name" value="Pch2-like"/>
</dbReference>
<organism evidence="8 9">
    <name type="scientific">Mixia osmundae (strain CBS 9802 / IAM 14324 / JCM 22182 / KY 12970)</name>
    <dbReference type="NCBI Taxonomy" id="764103"/>
    <lineage>
        <taxon>Eukaryota</taxon>
        <taxon>Fungi</taxon>
        <taxon>Dikarya</taxon>
        <taxon>Basidiomycota</taxon>
        <taxon>Pucciniomycotina</taxon>
        <taxon>Mixiomycetes</taxon>
        <taxon>Mixiales</taxon>
        <taxon>Mixiaceae</taxon>
        <taxon>Mixia</taxon>
    </lineage>
</organism>
<dbReference type="GO" id="GO:0005694">
    <property type="term" value="C:chromosome"/>
    <property type="evidence" value="ECO:0007669"/>
    <property type="project" value="TreeGrafter"/>
</dbReference>
<dbReference type="GO" id="GO:0007131">
    <property type="term" value="P:reciprocal meiotic recombination"/>
    <property type="evidence" value="ECO:0007669"/>
    <property type="project" value="TreeGrafter"/>
</dbReference>
<dbReference type="PANTHER" id="PTHR45991">
    <property type="entry name" value="PACHYTENE CHECKPOINT PROTEIN 2"/>
    <property type="match status" value="1"/>
</dbReference>
<dbReference type="InParanoid" id="G7E7U1"/>
<keyword evidence="3 5" id="KW-0067">ATP-binding</keyword>
<keyword evidence="2 5" id="KW-0547">Nucleotide-binding</keyword>
<keyword evidence="4" id="KW-0469">Meiosis</keyword>
<dbReference type="SUPFAM" id="SSF52540">
    <property type="entry name" value="P-loop containing nucleoside triphosphate hydrolases"/>
    <property type="match status" value="1"/>
</dbReference>
<dbReference type="GO" id="GO:0051598">
    <property type="term" value="P:meiotic recombination checkpoint signaling"/>
    <property type="evidence" value="ECO:0007669"/>
    <property type="project" value="TreeGrafter"/>
</dbReference>
<dbReference type="InterPro" id="IPR058249">
    <property type="entry name" value="Pch2_C"/>
</dbReference>
<dbReference type="Gene3D" id="3.40.50.300">
    <property type="entry name" value="P-loop containing nucleotide triphosphate hydrolases"/>
    <property type="match status" value="1"/>
</dbReference>
<feature type="region of interest" description="Disordered" evidence="6">
    <location>
        <begin position="48"/>
        <end position="71"/>
    </location>
</feature>
<dbReference type="HOGENOM" id="CLU_028208_1_1_1"/>
<sequence length="468" mass="52252">MTDRPRAVLHLEAKLKADSTARHEVIKRMLSTYLLSNYATLESHTILEPGSSVSQPPPSTSQTEQADPTEPRAVAPAIGWREIGTLDDHLELVRLAEIDRFDNDDEADELESSDLIMLAEVDLEIHIYQLVSMFEAPLKATLDEEDPDASCHEETAARVIRLPSQAHDGLWSSLIFPPRVKRDLLNFMTTSAEFARRGVDTDIIASNRLLLLHGPPGTGKTSLCIALAQKLSIRLSDIWPDTRLIEINSHSLISRWFSESGKLVQRLFSQIFALADTPTNYIVVLIDEVESLTAARASALNGKEPSDALRVVNALLTQLDQLRRRRNVLVLATSNLAQAIDPAFLDRADMKQYIDLPHVEAIHWILQTCFVELMRAQLVDALEMLTWKQVRMLEGLECQRGGSGPSENASRSLVKLAHACRGLSGRALRRLPILSHAKYLSGARKHSVFTWIDAMHRVATDLQQDIHG</sequence>
<dbReference type="Pfam" id="PF23242">
    <property type="entry name" value="AAA_lid_TRIP13_C"/>
    <property type="match status" value="1"/>
</dbReference>
<dbReference type="Proteomes" id="UP000009131">
    <property type="component" value="Unassembled WGS sequence"/>
</dbReference>
<evidence type="ECO:0000256" key="6">
    <source>
        <dbReference type="SAM" id="MobiDB-lite"/>
    </source>
</evidence>
<dbReference type="InterPro" id="IPR003960">
    <property type="entry name" value="ATPase_AAA_CS"/>
</dbReference>
<accession>G7E7U1</accession>
<evidence type="ECO:0000256" key="4">
    <source>
        <dbReference type="ARBA" id="ARBA00023254"/>
    </source>
</evidence>